<reference evidence="4" key="1">
    <citation type="submission" date="2025-08" db="UniProtKB">
        <authorList>
            <consortium name="RefSeq"/>
        </authorList>
    </citation>
    <scope>IDENTIFICATION</scope>
    <source>
        <tissue evidence="4">Muscle</tissue>
    </source>
</reference>
<feature type="compositionally biased region" description="Polar residues" evidence="1">
    <location>
        <begin position="726"/>
        <end position="738"/>
    </location>
</feature>
<dbReference type="RefSeq" id="XP_022247363.1">
    <property type="nucleotide sequence ID" value="XM_022391655.1"/>
</dbReference>
<evidence type="ECO:0000256" key="2">
    <source>
        <dbReference type="SAM" id="Phobius"/>
    </source>
</evidence>
<evidence type="ECO:0000313" key="3">
    <source>
        <dbReference type="Proteomes" id="UP000694941"/>
    </source>
</evidence>
<evidence type="ECO:0000313" key="4">
    <source>
        <dbReference type="RefSeq" id="XP_022247363.1"/>
    </source>
</evidence>
<feature type="compositionally biased region" description="Acidic residues" evidence="1">
    <location>
        <begin position="748"/>
        <end position="767"/>
    </location>
</feature>
<keyword evidence="2" id="KW-1133">Transmembrane helix</keyword>
<sequence length="922" mass="103221">MVLSISCKKPVRYDVYFNGRYETPINVDKSQQVFVLKGRNPELSDDQYISNLYFQETGGNYYNTQDDTLYVLLKEGQEIEVRQEEVLDFSLIFPVELDDTDRTGPEEMDIVEGVSSLLGLPPDGARIVEIGCCREKRSLFPNQVNADVRVQVGSPPLSTNGSVEITPVNSTEKYVDVLTSAVQSGHMDQLVKHEIHSLRIRSYIGGDMDTVIEGTTLKRTRRQNNQNPSTMTGSSSFQMPYNLLLCREDCTNTEAVLTVYEPLVITLVVKDVNDKTVTTFDKSGSWKAKVSATNGESVSESDFEGTREVALVEGIANFTDLRFIKPKDGMFITFMVDNGTSSTSSSKPLKAMFGPINVIHRPLKLRQISNGVPYNVKENGSLGALIGVTIIDDIDNQPANSSVIGNGTWKANVGFLYENVYSASIIGEKEKVLKNGSNEFLFPDLKITKWGYRYYLKITVTDDSNLWKPMDLTIGPFDVGKAVEEDTVVVTSKTSRLVTMTFSQDYSLVSRDTERFHVFFLNKFGQMYPEVEWMNFSSSAGSVLTNTFIQGTIQALDKTETTLLASKAEFVYDGNSFSRTYVAVKKEQEVVTAGQTMKLTDNNNNVASEGLPPAWIAAIAINCALVFLFIIFLIYCYCNKRKSISRNSDIIENSFHGGPDPMYTGKTGSSPIRQTYGSPNRRTSFSNDVDNYSIPFGSRPTSRVDPRCTCNTPECYCDDPPGFDPNLQNTRPPNSPATISEVEPQQQLEEEDENLDDLIQEAIEETDDFRTDSPSYSRNSSRNYSPDDVDLPALPGTMEKSEVSEHEDDLDDLIEEAEVQQNKKKYLVYLMLDEDGSRECIGHVWLPHNNPVTLTQVRNYLASQATPSVQDVFQNKFNFVNESFREITFQEGALLVDRIYPSHGINIRLVSDGKAILRNIVV</sequence>
<feature type="transmembrane region" description="Helical" evidence="2">
    <location>
        <begin position="614"/>
        <end position="638"/>
    </location>
</feature>
<keyword evidence="2" id="KW-0472">Membrane</keyword>
<protein>
    <submittedName>
        <fullName evidence="4">Uncharacterized protein LOC111086903</fullName>
    </submittedName>
</protein>
<evidence type="ECO:0000256" key="1">
    <source>
        <dbReference type="SAM" id="MobiDB-lite"/>
    </source>
</evidence>
<gene>
    <name evidence="4" type="primary">LOC111086903</name>
</gene>
<proteinExistence type="predicted"/>
<organism evidence="3 4">
    <name type="scientific">Limulus polyphemus</name>
    <name type="common">Atlantic horseshoe crab</name>
    <dbReference type="NCBI Taxonomy" id="6850"/>
    <lineage>
        <taxon>Eukaryota</taxon>
        <taxon>Metazoa</taxon>
        <taxon>Ecdysozoa</taxon>
        <taxon>Arthropoda</taxon>
        <taxon>Chelicerata</taxon>
        <taxon>Merostomata</taxon>
        <taxon>Xiphosura</taxon>
        <taxon>Limulidae</taxon>
        <taxon>Limulus</taxon>
    </lineage>
</organism>
<accession>A0ABM1SUQ7</accession>
<feature type="region of interest" description="Disordered" evidence="1">
    <location>
        <begin position="661"/>
        <end position="703"/>
    </location>
</feature>
<dbReference type="GeneID" id="111086903"/>
<keyword evidence="3" id="KW-1185">Reference proteome</keyword>
<keyword evidence="2" id="KW-0812">Transmembrane</keyword>
<feature type="region of interest" description="Disordered" evidence="1">
    <location>
        <begin position="723"/>
        <end position="807"/>
    </location>
</feature>
<feature type="compositionally biased region" description="Polar residues" evidence="1">
    <location>
        <begin position="666"/>
        <end position="690"/>
    </location>
</feature>
<feature type="compositionally biased region" description="Low complexity" evidence="1">
    <location>
        <begin position="772"/>
        <end position="786"/>
    </location>
</feature>
<dbReference type="Proteomes" id="UP000694941">
    <property type="component" value="Unplaced"/>
</dbReference>
<name>A0ABM1SUQ7_LIMPO</name>